<dbReference type="Proteomes" id="UP001207654">
    <property type="component" value="Unassembled WGS sequence"/>
</dbReference>
<proteinExistence type="predicted"/>
<evidence type="ECO:0000259" key="2">
    <source>
        <dbReference type="PROSITE" id="PS51788"/>
    </source>
</evidence>
<dbReference type="PROSITE" id="PS51788">
    <property type="entry name" value="CULT"/>
    <property type="match status" value="1"/>
</dbReference>
<accession>A0ABT4AKJ6</accession>
<name>A0ABT4AKJ6_9BACT</name>
<protein>
    <submittedName>
        <fullName evidence="3">Cereblon family protein</fullName>
    </submittedName>
</protein>
<dbReference type="EMBL" id="JAPNKA010000001">
    <property type="protein sequence ID" value="MCY1082217.1"/>
    <property type="molecule type" value="Genomic_DNA"/>
</dbReference>
<comment type="caution">
    <text evidence="3">The sequence shown here is derived from an EMBL/GenBank/DDBJ whole genome shotgun (WGS) entry which is preliminary data.</text>
</comment>
<reference evidence="3 4" key="1">
    <citation type="submission" date="2022-11" db="EMBL/GenBank/DDBJ databases">
        <title>Minimal conservation of predation-associated metabolite biosynthetic gene clusters underscores biosynthetic potential of Myxococcota including descriptions for ten novel species: Archangium lansinium sp. nov., Myxococcus landrumus sp. nov., Nannocystis bai.</title>
        <authorList>
            <person name="Ahearne A."/>
            <person name="Stevens C."/>
            <person name="Phillips K."/>
        </authorList>
    </citation>
    <scope>NUCLEOTIDE SEQUENCE [LARGE SCALE GENOMIC DNA]</scope>
    <source>
        <strain evidence="3 4">MIWBW</strain>
    </source>
</reference>
<gene>
    <name evidence="3" type="ORF">OV287_48015</name>
</gene>
<feature type="region of interest" description="Disordered" evidence="1">
    <location>
        <begin position="1"/>
        <end position="43"/>
    </location>
</feature>
<dbReference type="RefSeq" id="WP_267540793.1">
    <property type="nucleotide sequence ID" value="NZ_JAPNKA010000001.1"/>
</dbReference>
<keyword evidence="4" id="KW-1185">Reference proteome</keyword>
<feature type="compositionally biased region" description="Basic and acidic residues" evidence="1">
    <location>
        <begin position="31"/>
        <end position="42"/>
    </location>
</feature>
<evidence type="ECO:0000313" key="4">
    <source>
        <dbReference type="Proteomes" id="UP001207654"/>
    </source>
</evidence>
<feature type="domain" description="CULT" evidence="2">
    <location>
        <begin position="42"/>
        <end position="142"/>
    </location>
</feature>
<evidence type="ECO:0000256" key="1">
    <source>
        <dbReference type="SAM" id="MobiDB-lite"/>
    </source>
</evidence>
<evidence type="ECO:0000313" key="3">
    <source>
        <dbReference type="EMBL" id="MCY1082217.1"/>
    </source>
</evidence>
<dbReference type="Gene3D" id="2.170.150.20">
    <property type="entry name" value="Peptide methionine sulfoxide reductase"/>
    <property type="match status" value="1"/>
</dbReference>
<dbReference type="InterPro" id="IPR034750">
    <property type="entry name" value="CULT"/>
</dbReference>
<organism evidence="3 4">
    <name type="scientific">Archangium lansingense</name>
    <dbReference type="NCBI Taxonomy" id="2995310"/>
    <lineage>
        <taxon>Bacteria</taxon>
        <taxon>Pseudomonadati</taxon>
        <taxon>Myxococcota</taxon>
        <taxon>Myxococcia</taxon>
        <taxon>Myxococcales</taxon>
        <taxon>Cystobacterineae</taxon>
        <taxon>Archangiaceae</taxon>
        <taxon>Archangium</taxon>
    </lineage>
</organism>
<dbReference type="CDD" id="cd15777">
    <property type="entry name" value="CRBN_C_like"/>
    <property type="match status" value="1"/>
</dbReference>
<sequence length="142" mass="15673">MNPSPWPRQSPGARRLKESPAAPAEATPVRQAEEKTESREPETPLCCARCGHVITRERDRTTVNGRATHTRVNPSGFVFHFGCFTRAEGCLVIGPPTAEASWFPGFVWEYAMCAACKTHLGWAFHGESDFLGLMLDRLTAPS</sequence>